<organism evidence="1 2">
    <name type="scientific">Babesia divergens</name>
    <dbReference type="NCBI Taxonomy" id="32595"/>
    <lineage>
        <taxon>Eukaryota</taxon>
        <taxon>Sar</taxon>
        <taxon>Alveolata</taxon>
        <taxon>Apicomplexa</taxon>
        <taxon>Aconoidasida</taxon>
        <taxon>Piroplasmida</taxon>
        <taxon>Babesiidae</taxon>
        <taxon>Babesia</taxon>
    </lineage>
</organism>
<reference evidence="1" key="2">
    <citation type="submission" date="2021-05" db="EMBL/GenBank/DDBJ databases">
        <authorList>
            <person name="Pain A."/>
        </authorList>
    </citation>
    <scope>NUCLEOTIDE SEQUENCE</scope>
    <source>
        <strain evidence="1">1802A</strain>
    </source>
</reference>
<accession>A0AAD9LDX4</accession>
<dbReference type="Proteomes" id="UP001195914">
    <property type="component" value="Unassembled WGS sequence"/>
</dbReference>
<dbReference type="AlphaFoldDB" id="A0AAD9LDX4"/>
<evidence type="ECO:0000313" key="2">
    <source>
        <dbReference type="Proteomes" id="UP001195914"/>
    </source>
</evidence>
<keyword evidence="2" id="KW-1185">Reference proteome</keyword>
<protein>
    <submittedName>
        <fullName evidence="1">Uncharacterized protein</fullName>
    </submittedName>
</protein>
<dbReference type="EMBL" id="JAHBMH010000073">
    <property type="protein sequence ID" value="KAK1932840.1"/>
    <property type="molecule type" value="Genomic_DNA"/>
</dbReference>
<comment type="caution">
    <text evidence="1">The sequence shown here is derived from an EMBL/GenBank/DDBJ whole genome shotgun (WGS) entry which is preliminary data.</text>
</comment>
<reference evidence="1" key="1">
    <citation type="journal article" date="2014" name="Nucleic Acids Res.">
        <title>The evolutionary dynamics of variant antigen genes in Babesia reveal a history of genomic innovation underlying host-parasite interaction.</title>
        <authorList>
            <person name="Jackson A.P."/>
            <person name="Otto T.D."/>
            <person name="Darby A."/>
            <person name="Ramaprasad A."/>
            <person name="Xia D."/>
            <person name="Echaide I.E."/>
            <person name="Farber M."/>
            <person name="Gahlot S."/>
            <person name="Gamble J."/>
            <person name="Gupta D."/>
            <person name="Gupta Y."/>
            <person name="Jackson L."/>
            <person name="Malandrin L."/>
            <person name="Malas T.B."/>
            <person name="Moussa E."/>
            <person name="Nair M."/>
            <person name="Reid A.J."/>
            <person name="Sanders M."/>
            <person name="Sharma J."/>
            <person name="Tracey A."/>
            <person name="Quail M.A."/>
            <person name="Weir W."/>
            <person name="Wastling J.M."/>
            <person name="Hall N."/>
            <person name="Willadsen P."/>
            <person name="Lingelbach K."/>
            <person name="Shiels B."/>
            <person name="Tait A."/>
            <person name="Berriman M."/>
            <person name="Allred D.R."/>
            <person name="Pain A."/>
        </authorList>
    </citation>
    <scope>NUCLEOTIDE SEQUENCE</scope>
    <source>
        <strain evidence="1">1802A</strain>
    </source>
</reference>
<sequence length="79" mass="8804">MPGLESDLTSLEARVSRQDGYILVDECSQIGHTTGSVFIAKVRSVFVIFSFIKDYNDVRIMRNLKGPDDVILKIAVIDS</sequence>
<evidence type="ECO:0000313" key="1">
    <source>
        <dbReference type="EMBL" id="KAK1932840.1"/>
    </source>
</evidence>
<proteinExistence type="predicted"/>
<gene>
    <name evidence="1" type="ORF">X943_001033</name>
</gene>
<name>A0AAD9LDX4_BABDI</name>